<dbReference type="Pfam" id="PF07885">
    <property type="entry name" value="Ion_trans_2"/>
    <property type="match status" value="1"/>
</dbReference>
<reference evidence="4 5" key="3">
    <citation type="journal article" date="2014" name="J. Ind. Microbiol. Biotechnol.">
        <title>Genome mining of the Streptomyces avermitilis genome and development of genome-minimized hosts for heterologous expression of biosynthetic gene clusters.</title>
        <authorList>
            <person name="Ikeda H."/>
            <person name="Shin-ya K."/>
            <person name="Omura S."/>
        </authorList>
    </citation>
    <scope>NUCLEOTIDE SEQUENCE [LARGE SCALE GENOMIC DNA]</scope>
    <source>
        <strain evidence="5">ATCC 31267 / DSM 46492 / JCM 5070 / NBRC 14893 / NCIMB 12804 / NRRL 8165 / MA-4680</strain>
    </source>
</reference>
<keyword evidence="2" id="KW-0812">Transmembrane</keyword>
<feature type="compositionally biased region" description="Polar residues" evidence="1">
    <location>
        <begin position="203"/>
        <end position="215"/>
    </location>
</feature>
<keyword evidence="2" id="KW-0472">Membrane</keyword>
<dbReference type="KEGG" id="sma:SAVERM_3759"/>
<sequence length="215" mass="23087">MRHPDHPGGWHRSRARRSGRGIGCGRDGTLNRNSGSARRQALLAAVRSLMIVGALVAGYYLLPLGSAFTAGTVLVLVGGLAAGALLLAWQILRITQSPWPGLRAMEALAATVPLFILLFATAYWLMERSAPNTFSESLSRTDALYFAMTVFSTVGFGDITPRSESARLLTTGQMTVNLLLIGVAARFLVNAVQEGRRQRDRSTTGSQDGTTPDAR</sequence>
<accession>Q82GY7</accession>
<reference evidence="4 5" key="1">
    <citation type="journal article" date="2001" name="Proc. Natl. Acad. Sci. U.S.A.">
        <title>Genome sequence of an industrial microorganism Streptomyces avermitilis: deducing the ability of producing secondary metabolites.</title>
        <authorList>
            <person name="Omura S."/>
            <person name="Ikeda H."/>
            <person name="Ishikawa J."/>
            <person name="Hanamoto A."/>
            <person name="Takahashi C."/>
            <person name="Shinose M."/>
            <person name="Takahashi Y."/>
            <person name="Horikawa H."/>
            <person name="Nakazawa H."/>
            <person name="Osonoe T."/>
            <person name="Kikuchi H."/>
            <person name="Shiba T."/>
            <person name="Sakaki Y."/>
            <person name="Hattori M."/>
        </authorList>
    </citation>
    <scope>NUCLEOTIDE SEQUENCE [LARGE SCALE GENOMIC DNA]</scope>
    <source>
        <strain evidence="5">ATCC 31267 / DSM 46492 / JCM 5070 / NBRC 14893 / NCIMB 12804 / NRRL 8165 / MA-4680</strain>
    </source>
</reference>
<evidence type="ECO:0000256" key="1">
    <source>
        <dbReference type="SAM" id="MobiDB-lite"/>
    </source>
</evidence>
<evidence type="ECO:0000259" key="3">
    <source>
        <dbReference type="Pfam" id="PF07885"/>
    </source>
</evidence>
<feature type="transmembrane region" description="Helical" evidence="2">
    <location>
        <begin position="174"/>
        <end position="192"/>
    </location>
</feature>
<keyword evidence="5" id="KW-1185">Reference proteome</keyword>
<organism evidence="4 5">
    <name type="scientific">Streptomyces avermitilis (strain ATCC 31267 / DSM 46492 / JCM 5070 / NBRC 14893 / NCIMB 12804 / NRRL 8165 / MA-4680)</name>
    <dbReference type="NCBI Taxonomy" id="227882"/>
    <lineage>
        <taxon>Bacteria</taxon>
        <taxon>Bacillati</taxon>
        <taxon>Actinomycetota</taxon>
        <taxon>Actinomycetes</taxon>
        <taxon>Kitasatosporales</taxon>
        <taxon>Streptomycetaceae</taxon>
        <taxon>Streptomyces</taxon>
    </lineage>
</organism>
<evidence type="ECO:0000256" key="2">
    <source>
        <dbReference type="SAM" id="Phobius"/>
    </source>
</evidence>
<dbReference type="Proteomes" id="UP000000428">
    <property type="component" value="Chromosome"/>
</dbReference>
<feature type="region of interest" description="Disordered" evidence="1">
    <location>
        <begin position="196"/>
        <end position="215"/>
    </location>
</feature>
<dbReference type="Gene3D" id="1.10.287.70">
    <property type="match status" value="1"/>
</dbReference>
<evidence type="ECO:0000313" key="4">
    <source>
        <dbReference type="EMBL" id="BAC71471.1"/>
    </source>
</evidence>
<reference evidence="4 5" key="2">
    <citation type="journal article" date="2003" name="Nat. Biotechnol.">
        <title>Complete genome sequence and comparative analysis of the industrial microorganism Streptomyces avermitilis.</title>
        <authorList>
            <person name="Ikeda H."/>
            <person name="Ishikawa J."/>
            <person name="Hanamoto A."/>
            <person name="Shinose M."/>
            <person name="Kikuchi H."/>
            <person name="Shiba T."/>
            <person name="Sakaki Y."/>
            <person name="Hattori M."/>
            <person name="Omura S."/>
        </authorList>
    </citation>
    <scope>NUCLEOTIDE SEQUENCE [LARGE SCALE GENOMIC DNA]</scope>
    <source>
        <strain evidence="5">ATCC 31267 / DSM 46492 / JCM 5070 / NBRC 14893 / NCIMB 12804 / NRRL 8165 / MA-4680</strain>
    </source>
</reference>
<proteinExistence type="predicted"/>
<feature type="transmembrane region" description="Helical" evidence="2">
    <location>
        <begin position="68"/>
        <end position="92"/>
    </location>
</feature>
<feature type="transmembrane region" description="Helical" evidence="2">
    <location>
        <begin position="41"/>
        <end position="62"/>
    </location>
</feature>
<dbReference type="HOGENOM" id="CLU_112040_0_0_11"/>
<dbReference type="SUPFAM" id="SSF81324">
    <property type="entry name" value="Voltage-gated potassium channels"/>
    <property type="match status" value="1"/>
</dbReference>
<dbReference type="EMBL" id="BA000030">
    <property type="protein sequence ID" value="BAC71471.1"/>
    <property type="molecule type" value="Genomic_DNA"/>
</dbReference>
<feature type="region of interest" description="Disordered" evidence="1">
    <location>
        <begin position="1"/>
        <end position="29"/>
    </location>
</feature>
<gene>
    <name evidence="4" type="ORF">SAVERM_3759</name>
</gene>
<dbReference type="InterPro" id="IPR013099">
    <property type="entry name" value="K_chnl_dom"/>
</dbReference>
<dbReference type="eggNOG" id="ENOG5032SBH">
    <property type="taxonomic scope" value="Bacteria"/>
</dbReference>
<keyword evidence="2" id="KW-1133">Transmembrane helix</keyword>
<name>Q82GY7_STRAW</name>
<evidence type="ECO:0000313" key="5">
    <source>
        <dbReference type="Proteomes" id="UP000000428"/>
    </source>
</evidence>
<feature type="compositionally biased region" description="Basic residues" evidence="1">
    <location>
        <begin position="9"/>
        <end position="19"/>
    </location>
</feature>
<feature type="domain" description="Potassium channel" evidence="3">
    <location>
        <begin position="114"/>
        <end position="193"/>
    </location>
</feature>
<dbReference type="AlphaFoldDB" id="Q82GY7"/>
<protein>
    <recommendedName>
        <fullName evidence="3">Potassium channel domain-containing protein</fullName>
    </recommendedName>
</protein>
<feature type="transmembrane region" description="Helical" evidence="2">
    <location>
        <begin position="104"/>
        <end position="126"/>
    </location>
</feature>